<keyword evidence="10" id="KW-1185">Reference proteome</keyword>
<comment type="function">
    <text evidence="8">F(1)F(0) ATP synthase produces ATP from ADP in the presence of a proton or sodium gradient. F-type ATPases consist of two structural domains, F(1) containing the extramembraneous catalytic core and F(0) containing the membrane proton channel, linked together by a central stalk and a peripheral stalk. During catalysis, ATP synthesis in the catalytic domain of F(1) is coupled via a rotary mechanism of the central stalk subunits to proton translocation.</text>
</comment>
<protein>
    <recommendedName>
        <fullName evidence="8">ATP synthase subunit delta</fullName>
    </recommendedName>
    <alternativeName>
        <fullName evidence="8">ATP synthase F(1) sector subunit delta</fullName>
    </alternativeName>
    <alternativeName>
        <fullName evidence="8">F-type ATPase subunit delta</fullName>
        <shortName evidence="8">F-ATPase subunit delta</shortName>
    </alternativeName>
</protein>
<evidence type="ECO:0000256" key="6">
    <source>
        <dbReference type="ARBA" id="ARBA00023196"/>
    </source>
</evidence>
<gene>
    <name evidence="8" type="primary">atpH</name>
    <name evidence="9" type="ORF">F3N42_10105</name>
</gene>
<keyword evidence="6 8" id="KW-0139">CF(1)</keyword>
<keyword evidence="7 8" id="KW-0066">ATP synthesis</keyword>
<sequence>MSNETTLARPYAKAAFGVAKDAGDLAGWGAALAAASAAVSEPKMAAWLGAPSLDRAKAVGMINDAVGGDEKFGRFLAVLAENDRLPLLPEITAMFGQLREAAEGRLEVKVVSAVALDDDQAARMKTALAKRYDREIDLANEVDASVLGGAVIYAGDEVIDGSLKGRLDKLSATLNRV</sequence>
<keyword evidence="4 8" id="KW-0406">Ion transport</keyword>
<dbReference type="PRINTS" id="PR00125">
    <property type="entry name" value="ATPASEDELTA"/>
</dbReference>
<evidence type="ECO:0000313" key="9">
    <source>
        <dbReference type="EMBL" id="KAA9131655.1"/>
    </source>
</evidence>
<dbReference type="GO" id="GO:0045259">
    <property type="term" value="C:proton-transporting ATP synthase complex"/>
    <property type="evidence" value="ECO:0007669"/>
    <property type="project" value="UniProtKB-KW"/>
</dbReference>
<dbReference type="Gene3D" id="1.10.520.20">
    <property type="entry name" value="N-terminal domain of the delta subunit of the F1F0-ATP synthase"/>
    <property type="match status" value="1"/>
</dbReference>
<comment type="subcellular location">
    <subcellularLocation>
        <location evidence="8">Cell membrane</location>
        <topology evidence="8">Peripheral membrane protein</topology>
    </subcellularLocation>
    <subcellularLocation>
        <location evidence="1">Membrane</location>
    </subcellularLocation>
</comment>
<dbReference type="NCBIfam" id="NF004402">
    <property type="entry name" value="PRK05758.2-2"/>
    <property type="match status" value="1"/>
</dbReference>
<evidence type="ECO:0000256" key="8">
    <source>
        <dbReference type="HAMAP-Rule" id="MF_01416"/>
    </source>
</evidence>
<keyword evidence="8" id="KW-1003">Cell membrane</keyword>
<dbReference type="SUPFAM" id="SSF47928">
    <property type="entry name" value="N-terminal domain of the delta subunit of the F1F0-ATP synthase"/>
    <property type="match status" value="1"/>
</dbReference>
<keyword evidence="3 8" id="KW-0375">Hydrogen ion transport</keyword>
<evidence type="ECO:0000313" key="10">
    <source>
        <dbReference type="Proteomes" id="UP000325372"/>
    </source>
</evidence>
<name>A0A5N0T9E9_9GAMM</name>
<dbReference type="InterPro" id="IPR000711">
    <property type="entry name" value="ATPase_OSCP/dsu"/>
</dbReference>
<evidence type="ECO:0000256" key="1">
    <source>
        <dbReference type="ARBA" id="ARBA00004370"/>
    </source>
</evidence>
<dbReference type="NCBIfam" id="TIGR01145">
    <property type="entry name" value="ATP_synt_delta"/>
    <property type="match status" value="1"/>
</dbReference>
<comment type="function">
    <text evidence="8">This protein is part of the stalk that links CF(0) to CF(1). It either transmits conformational changes from CF(0) to CF(1) or is implicated in proton conduction.</text>
</comment>
<comment type="similarity">
    <text evidence="8">Belongs to the ATPase delta chain family.</text>
</comment>
<organism evidence="9 10">
    <name type="scientific">Marinihelvus fidelis</name>
    <dbReference type="NCBI Taxonomy" id="2613842"/>
    <lineage>
        <taxon>Bacteria</taxon>
        <taxon>Pseudomonadati</taxon>
        <taxon>Pseudomonadota</taxon>
        <taxon>Gammaproteobacteria</taxon>
        <taxon>Chromatiales</taxon>
        <taxon>Wenzhouxiangellaceae</taxon>
        <taxon>Marinihelvus</taxon>
    </lineage>
</organism>
<dbReference type="GO" id="GO:0046933">
    <property type="term" value="F:proton-transporting ATP synthase activity, rotational mechanism"/>
    <property type="evidence" value="ECO:0007669"/>
    <property type="project" value="UniProtKB-UniRule"/>
</dbReference>
<evidence type="ECO:0000256" key="2">
    <source>
        <dbReference type="ARBA" id="ARBA00022448"/>
    </source>
</evidence>
<keyword evidence="5 8" id="KW-0472">Membrane</keyword>
<proteinExistence type="inferred from homology"/>
<dbReference type="GO" id="GO:0005886">
    <property type="term" value="C:plasma membrane"/>
    <property type="evidence" value="ECO:0007669"/>
    <property type="project" value="UniProtKB-SubCell"/>
</dbReference>
<dbReference type="RefSeq" id="WP_150864331.1">
    <property type="nucleotide sequence ID" value="NZ_VYXP01000005.1"/>
</dbReference>
<dbReference type="Pfam" id="PF00213">
    <property type="entry name" value="OSCP"/>
    <property type="match status" value="1"/>
</dbReference>
<keyword evidence="2 8" id="KW-0813">Transport</keyword>
<evidence type="ECO:0000256" key="7">
    <source>
        <dbReference type="ARBA" id="ARBA00023310"/>
    </source>
</evidence>
<dbReference type="Proteomes" id="UP000325372">
    <property type="component" value="Unassembled WGS sequence"/>
</dbReference>
<dbReference type="InterPro" id="IPR026015">
    <property type="entry name" value="ATP_synth_OSCP/delta_N_sf"/>
</dbReference>
<comment type="caution">
    <text evidence="9">The sequence shown here is derived from an EMBL/GenBank/DDBJ whole genome shotgun (WGS) entry which is preliminary data.</text>
</comment>
<evidence type="ECO:0000256" key="5">
    <source>
        <dbReference type="ARBA" id="ARBA00023136"/>
    </source>
</evidence>
<dbReference type="HAMAP" id="MF_01416">
    <property type="entry name" value="ATP_synth_delta_bact"/>
    <property type="match status" value="1"/>
</dbReference>
<reference evidence="9 10" key="1">
    <citation type="submission" date="2019-09" db="EMBL/GenBank/DDBJ databases">
        <title>Wenzhouxiangella sp. Genome sequencing and assembly.</title>
        <authorList>
            <person name="Zhang R."/>
        </authorList>
    </citation>
    <scope>NUCLEOTIDE SEQUENCE [LARGE SCALE GENOMIC DNA]</scope>
    <source>
        <strain evidence="9 10">W260</strain>
    </source>
</reference>
<evidence type="ECO:0000256" key="4">
    <source>
        <dbReference type="ARBA" id="ARBA00023065"/>
    </source>
</evidence>
<evidence type="ECO:0000256" key="3">
    <source>
        <dbReference type="ARBA" id="ARBA00022781"/>
    </source>
</evidence>
<dbReference type="AlphaFoldDB" id="A0A5N0T9E9"/>
<dbReference type="EMBL" id="VYXP01000005">
    <property type="protein sequence ID" value="KAA9131655.1"/>
    <property type="molecule type" value="Genomic_DNA"/>
</dbReference>
<dbReference type="PANTHER" id="PTHR11910">
    <property type="entry name" value="ATP SYNTHASE DELTA CHAIN"/>
    <property type="match status" value="1"/>
</dbReference>
<accession>A0A5N0T9E9</accession>